<keyword evidence="1 2" id="KW-0175">Coiled coil</keyword>
<dbReference type="InterPro" id="IPR032755">
    <property type="entry name" value="TSNAXIP1_N"/>
</dbReference>
<dbReference type="PANTHER" id="PTHR16306">
    <property type="entry name" value="TRANSLIN-ASSOCIATED FACTOR X-INTERACTING PROTEIN 1"/>
    <property type="match status" value="1"/>
</dbReference>
<dbReference type="OMA" id="EWGYNLH"/>
<evidence type="ECO:0000256" key="2">
    <source>
        <dbReference type="SAM" id="Coils"/>
    </source>
</evidence>
<proteinExistence type="predicted"/>
<dbReference type="EMBL" id="KQ416051">
    <property type="protein sequence ID" value="KOF98913.1"/>
    <property type="molecule type" value="Genomic_DNA"/>
</dbReference>
<gene>
    <name evidence="4" type="ORF">OCBIM_22021687mg</name>
</gene>
<dbReference type="AlphaFoldDB" id="A0A0L8IBM9"/>
<sequence length="710" mass="83433">MSFDKTVVHFPSITSNHSSQSHSFYKSQTYSDKLYVYYRIRNSLHQLPIPSALKPYCDRRTGELDTWPCSFGTLSENRINTILTKSKSLLFLEDRSHRRYGRTGKAKLLEELERYLQDEIAALGGLTNIDFIDSFKIHQRVFDYLIEKFVTYKPLLLRIKNQYEVAFDKLIAEIEYLKPLKAKMIQIAKEYEDKLEDAITTEKPELVQLHKQNEMLRAKIGSLLTLKEETALKKDNLVDEIKEMYGKYRDTFDSCRLLMRDIKTLEAKSDPLEVIDVDLEMPEKEEPEEDIKTLKIILKMSTESAEAMEENLQKIMYEYAHLVPRRDIVALEKQYEAIRKKKIQLLKDIEQLRKEYNNSRDVNNKLAEERNECIAQCHNLSQATTNLPWQKSLDYTTLIIEDNKNTHEQLLKILEQMKQNGARMNQITLPFKGKGFDKSVPIFLRHEGKVFNRAMSRRECALLINSIWKERINDPNKETQNLSKFVHVFLCQNYPIEAMRIEWAYNLYDSCSYMSQWNENLKLFWEILNNEIDEGIYHSELLVISTLLTYLRNSNEALENDTFTRSEFQQVLTSFFSLSPPETVTEFIEAASKELQCEDNFQYEQLFTEDDEGNYGIFLSAIREYVRKERMQFVEKVKAETADKHISVKDLENIILKIEPEMNSHSVEKILHWVFKATEETLPKAEDLPQADVLSRLKKADIKCSVFNIV</sequence>
<dbReference type="GO" id="GO:0005737">
    <property type="term" value="C:cytoplasm"/>
    <property type="evidence" value="ECO:0007669"/>
    <property type="project" value="TreeGrafter"/>
</dbReference>
<dbReference type="OrthoDB" id="261426at2759"/>
<reference evidence="4" key="1">
    <citation type="submission" date="2015-07" db="EMBL/GenBank/DDBJ databases">
        <title>MeaNS - Measles Nucleotide Surveillance Program.</title>
        <authorList>
            <person name="Tran T."/>
            <person name="Druce J."/>
        </authorList>
    </citation>
    <scope>NUCLEOTIDE SEQUENCE</scope>
    <source>
        <strain evidence="4">UCB-OBI-ISO-001</strain>
        <tissue evidence="4">Gonad</tissue>
    </source>
</reference>
<evidence type="ECO:0000256" key="1">
    <source>
        <dbReference type="ARBA" id="ARBA00023054"/>
    </source>
</evidence>
<feature type="coiled-coil region" evidence="2">
    <location>
        <begin position="328"/>
        <end position="372"/>
    </location>
</feature>
<dbReference type="KEGG" id="obi:106875477"/>
<name>A0A0L8IBM9_OCTBM</name>
<organism evidence="4">
    <name type="scientific">Octopus bimaculoides</name>
    <name type="common">California two-spotted octopus</name>
    <dbReference type="NCBI Taxonomy" id="37653"/>
    <lineage>
        <taxon>Eukaryota</taxon>
        <taxon>Metazoa</taxon>
        <taxon>Spiralia</taxon>
        <taxon>Lophotrochozoa</taxon>
        <taxon>Mollusca</taxon>
        <taxon>Cephalopoda</taxon>
        <taxon>Coleoidea</taxon>
        <taxon>Octopodiformes</taxon>
        <taxon>Octopoda</taxon>
        <taxon>Incirrata</taxon>
        <taxon>Octopodidae</taxon>
        <taxon>Octopus</taxon>
    </lineage>
</organism>
<accession>A0A0L8IBM9</accession>
<evidence type="ECO:0000313" key="4">
    <source>
        <dbReference type="EMBL" id="KOF98913.1"/>
    </source>
</evidence>
<dbReference type="PANTHER" id="PTHR16306:SF0">
    <property type="entry name" value="TRANSLIN-ASSOCIATED FACTOR X-INTERACTING PROTEIN 1"/>
    <property type="match status" value="1"/>
</dbReference>
<protein>
    <recommendedName>
        <fullName evidence="3">Translin-associated factor X-interacting protein 1 N-terminal domain-containing protein</fullName>
    </recommendedName>
</protein>
<feature type="domain" description="Translin-associated factor X-interacting protein 1 N-terminal" evidence="3">
    <location>
        <begin position="113"/>
        <end position="220"/>
    </location>
</feature>
<evidence type="ECO:0000259" key="3">
    <source>
        <dbReference type="Pfam" id="PF15739"/>
    </source>
</evidence>
<dbReference type="Pfam" id="PF15739">
    <property type="entry name" value="TSNAXIP1_N"/>
    <property type="match status" value="1"/>
</dbReference>
<dbReference type="STRING" id="37653.A0A0L8IBM9"/>